<name>A0A397S770_9GLOM</name>
<protein>
    <submittedName>
        <fullName evidence="1">Uncharacterized protein</fullName>
    </submittedName>
</protein>
<proteinExistence type="predicted"/>
<comment type="caution">
    <text evidence="1">The sequence shown here is derived from an EMBL/GenBank/DDBJ whole genome shotgun (WGS) entry which is preliminary data.</text>
</comment>
<sequence>MCSLASKVVMVLAGKVTMRVFPVIVVLPVILPPSFLTSSSVLSITLSGVSFLKRMIFLTSAIFDKLKPEEKALNKIIMSLNISKFINDKLLKTRLIRL</sequence>
<dbReference type="EMBL" id="QKYT01000689">
    <property type="protein sequence ID" value="RIA82223.1"/>
    <property type="molecule type" value="Genomic_DNA"/>
</dbReference>
<dbReference type="Proteomes" id="UP000265703">
    <property type="component" value="Unassembled WGS sequence"/>
</dbReference>
<accession>A0A397S770</accession>
<organism evidence="1 2">
    <name type="scientific">Glomus cerebriforme</name>
    <dbReference type="NCBI Taxonomy" id="658196"/>
    <lineage>
        <taxon>Eukaryota</taxon>
        <taxon>Fungi</taxon>
        <taxon>Fungi incertae sedis</taxon>
        <taxon>Mucoromycota</taxon>
        <taxon>Glomeromycotina</taxon>
        <taxon>Glomeromycetes</taxon>
        <taxon>Glomerales</taxon>
        <taxon>Glomeraceae</taxon>
        <taxon>Glomus</taxon>
    </lineage>
</organism>
<gene>
    <name evidence="1" type="ORF">C1645_788764</name>
</gene>
<reference evidence="1 2" key="1">
    <citation type="submission" date="2018-06" db="EMBL/GenBank/DDBJ databases">
        <title>Comparative genomics reveals the genomic features of Rhizophagus irregularis, R. cerebriforme, R. diaphanum and Gigaspora rosea, and their symbiotic lifestyle signature.</title>
        <authorList>
            <person name="Morin E."/>
            <person name="San Clemente H."/>
            <person name="Chen E.C.H."/>
            <person name="De La Providencia I."/>
            <person name="Hainaut M."/>
            <person name="Kuo A."/>
            <person name="Kohler A."/>
            <person name="Murat C."/>
            <person name="Tang N."/>
            <person name="Roy S."/>
            <person name="Loubradou J."/>
            <person name="Henrissat B."/>
            <person name="Grigoriev I.V."/>
            <person name="Corradi N."/>
            <person name="Roux C."/>
            <person name="Martin F.M."/>
        </authorList>
    </citation>
    <scope>NUCLEOTIDE SEQUENCE [LARGE SCALE GENOMIC DNA]</scope>
    <source>
        <strain evidence="1 2">DAOM 227022</strain>
    </source>
</reference>
<evidence type="ECO:0000313" key="1">
    <source>
        <dbReference type="EMBL" id="RIA82223.1"/>
    </source>
</evidence>
<keyword evidence="2" id="KW-1185">Reference proteome</keyword>
<evidence type="ECO:0000313" key="2">
    <source>
        <dbReference type="Proteomes" id="UP000265703"/>
    </source>
</evidence>
<dbReference type="AlphaFoldDB" id="A0A397S770"/>